<accession>A0A6J7H214</accession>
<dbReference type="AlphaFoldDB" id="A0A6J7H214"/>
<reference evidence="1" key="1">
    <citation type="submission" date="2020-05" db="EMBL/GenBank/DDBJ databases">
        <authorList>
            <person name="Chiriac C."/>
            <person name="Salcher M."/>
            <person name="Ghai R."/>
            <person name="Kavagutti S V."/>
        </authorList>
    </citation>
    <scope>NUCLEOTIDE SEQUENCE</scope>
</reference>
<sequence length="204" mass="21338">MVVPGEPAPRRPGGFVRGLVLGLAVTLGVVGAEKAGVLPHLYSGSSTESDGDDDVPFTDPDRLRAALDAAVDDAGTTRVTQLIVEDSTFSAVLLDADTGLWTRYQEYDFDAPGEGRAEPLPAQPPAEAEFALSDVSAPALVEALSTGNRALGGEDDDVDLLELVVERPFPTYGDLLLTVSQPYSGAGDRVWLSADGTVLRAEIG</sequence>
<proteinExistence type="predicted"/>
<organism evidence="1">
    <name type="scientific">freshwater metagenome</name>
    <dbReference type="NCBI Taxonomy" id="449393"/>
    <lineage>
        <taxon>unclassified sequences</taxon>
        <taxon>metagenomes</taxon>
        <taxon>ecological metagenomes</taxon>
    </lineage>
</organism>
<evidence type="ECO:0000313" key="1">
    <source>
        <dbReference type="EMBL" id="CAB4914987.1"/>
    </source>
</evidence>
<gene>
    <name evidence="1" type="ORF">UFOPK3609_01093</name>
</gene>
<protein>
    <submittedName>
        <fullName evidence="1">Unannotated protein</fullName>
    </submittedName>
</protein>
<name>A0A6J7H214_9ZZZZ</name>
<dbReference type="EMBL" id="CAFBMQ010000164">
    <property type="protein sequence ID" value="CAB4914987.1"/>
    <property type="molecule type" value="Genomic_DNA"/>
</dbReference>